<proteinExistence type="predicted"/>
<feature type="chain" id="PRO_5019234678" description="3-isopropylmalate dehydratase" evidence="1">
    <location>
        <begin position="21"/>
        <end position="130"/>
    </location>
</feature>
<keyword evidence="1" id="KW-0732">Signal</keyword>
<comment type="caution">
    <text evidence="2">The sequence shown here is derived from an EMBL/GenBank/DDBJ whole genome shotgun (WGS) entry which is preliminary data.</text>
</comment>
<sequence>MRRFNLSWLAVLVLPPWALAEVPDAKTPQSDGYGVLIISRERLEVANPCDIGLYLQDQLAARLYQGQSVSFNLPPGTVSVRLSLVGPGICRPGIAQLKSQLINLRAGEIRKYRIALSTEGLYLLAAPTSR</sequence>
<evidence type="ECO:0000313" key="2">
    <source>
        <dbReference type="EMBL" id="RJG13341.1"/>
    </source>
</evidence>
<keyword evidence="3" id="KW-1185">Reference proteome</keyword>
<evidence type="ECO:0000256" key="1">
    <source>
        <dbReference type="SAM" id="SignalP"/>
    </source>
</evidence>
<feature type="signal peptide" evidence="1">
    <location>
        <begin position="1"/>
        <end position="20"/>
    </location>
</feature>
<protein>
    <recommendedName>
        <fullName evidence="4">3-isopropylmalate dehydratase</fullName>
    </recommendedName>
</protein>
<name>A0A418XLM1_9PSED</name>
<dbReference type="AlphaFoldDB" id="A0A418XLM1"/>
<evidence type="ECO:0008006" key="4">
    <source>
        <dbReference type="Google" id="ProtNLM"/>
    </source>
</evidence>
<organism evidence="2 3">
    <name type="scientific">Pseudomonas cavernicola</name>
    <dbReference type="NCBI Taxonomy" id="2320866"/>
    <lineage>
        <taxon>Bacteria</taxon>
        <taxon>Pseudomonadati</taxon>
        <taxon>Pseudomonadota</taxon>
        <taxon>Gammaproteobacteria</taxon>
        <taxon>Pseudomonadales</taxon>
        <taxon>Pseudomonadaceae</taxon>
        <taxon>Pseudomonas</taxon>
    </lineage>
</organism>
<accession>A0A418XLM1</accession>
<dbReference type="RefSeq" id="WP_119953723.1">
    <property type="nucleotide sequence ID" value="NZ_QYUR01000002.1"/>
</dbReference>
<dbReference type="OrthoDB" id="7022244at2"/>
<dbReference type="Proteomes" id="UP000284021">
    <property type="component" value="Unassembled WGS sequence"/>
</dbReference>
<dbReference type="EMBL" id="QYUR01000002">
    <property type="protein sequence ID" value="RJG13341.1"/>
    <property type="molecule type" value="Genomic_DNA"/>
</dbReference>
<evidence type="ECO:0000313" key="3">
    <source>
        <dbReference type="Proteomes" id="UP000284021"/>
    </source>
</evidence>
<reference evidence="2 3" key="1">
    <citation type="submission" date="2018-09" db="EMBL/GenBank/DDBJ databases">
        <authorList>
            <person name="Zhu H."/>
        </authorList>
    </citation>
    <scope>NUCLEOTIDE SEQUENCE [LARGE SCALE GENOMIC DNA]</scope>
    <source>
        <strain evidence="2 3">K1S02-6</strain>
    </source>
</reference>
<gene>
    <name evidence="2" type="ORF">D3879_08790</name>
</gene>